<dbReference type="InterPro" id="IPR002864">
    <property type="entry name" value="Acyl-ACP_thioesterase_NHD"/>
</dbReference>
<feature type="domain" description="Acyl-ACP thioesterase N-terminal hotdog" evidence="3">
    <location>
        <begin position="3"/>
        <end position="127"/>
    </location>
</feature>
<organism evidence="4 5">
    <name type="scientific">Robertkochia marina</name>
    <dbReference type="NCBI Taxonomy" id="1227945"/>
    <lineage>
        <taxon>Bacteria</taxon>
        <taxon>Pseudomonadati</taxon>
        <taxon>Bacteroidota</taxon>
        <taxon>Flavobacteriia</taxon>
        <taxon>Flavobacteriales</taxon>
        <taxon>Flavobacteriaceae</taxon>
        <taxon>Robertkochia</taxon>
    </lineage>
</organism>
<reference evidence="4 5" key="1">
    <citation type="submission" date="2019-04" db="EMBL/GenBank/DDBJ databases">
        <title>Draft genome sequence of Robertkochia marina CC-AMO-30D.</title>
        <authorList>
            <person name="Hameed A."/>
            <person name="Lin S.-Y."/>
            <person name="Shahina M."/>
            <person name="Lai W.-A."/>
            <person name="Young C.-C."/>
        </authorList>
    </citation>
    <scope>NUCLEOTIDE SEQUENCE [LARGE SCALE GENOMIC DNA]</scope>
    <source>
        <strain evidence="4 5">CC-AMO-30D</strain>
    </source>
</reference>
<dbReference type="RefSeq" id="WP_136336181.1">
    <property type="nucleotide sequence ID" value="NZ_QXMP01000015.1"/>
</dbReference>
<keyword evidence="5" id="KW-1185">Reference proteome</keyword>
<gene>
    <name evidence="4" type="ORF">E7Z59_10035</name>
</gene>
<evidence type="ECO:0000313" key="5">
    <source>
        <dbReference type="Proteomes" id="UP000305939"/>
    </source>
</evidence>
<protein>
    <submittedName>
        <fullName evidence="4">Acyl-CoA thioesterase</fullName>
    </submittedName>
</protein>
<dbReference type="PANTHER" id="PTHR31793">
    <property type="entry name" value="4-HYDROXYBENZOYL-COA THIOESTERASE FAMILY MEMBER"/>
    <property type="match status" value="1"/>
</dbReference>
<dbReference type="InterPro" id="IPR050563">
    <property type="entry name" value="4-hydroxybenzoyl-CoA_TE"/>
</dbReference>
<dbReference type="GO" id="GO:0006633">
    <property type="term" value="P:fatty acid biosynthetic process"/>
    <property type="evidence" value="ECO:0007669"/>
    <property type="project" value="InterPro"/>
</dbReference>
<dbReference type="InterPro" id="IPR029069">
    <property type="entry name" value="HotDog_dom_sf"/>
</dbReference>
<dbReference type="EMBL" id="SSMC01000002">
    <property type="protein sequence ID" value="THD67976.1"/>
    <property type="molecule type" value="Genomic_DNA"/>
</dbReference>
<proteinExistence type="inferred from homology"/>
<dbReference type="OrthoDB" id="9801517at2"/>
<evidence type="ECO:0000256" key="2">
    <source>
        <dbReference type="ARBA" id="ARBA00022801"/>
    </source>
</evidence>
<dbReference type="PANTHER" id="PTHR31793:SF27">
    <property type="entry name" value="NOVEL THIOESTERASE SUPERFAMILY DOMAIN AND SAPOSIN A-TYPE DOMAIN CONTAINING PROTEIN (0610012H03RIK)"/>
    <property type="match status" value="1"/>
</dbReference>
<evidence type="ECO:0000313" key="4">
    <source>
        <dbReference type="EMBL" id="THD67976.1"/>
    </source>
</evidence>
<dbReference type="Gene3D" id="3.10.129.10">
    <property type="entry name" value="Hotdog Thioesterase"/>
    <property type="match status" value="1"/>
</dbReference>
<dbReference type="Pfam" id="PF01643">
    <property type="entry name" value="Acyl-ACP_TE"/>
    <property type="match status" value="1"/>
</dbReference>
<keyword evidence="2" id="KW-0378">Hydrolase</keyword>
<dbReference type="SUPFAM" id="SSF54637">
    <property type="entry name" value="Thioesterase/thiol ester dehydrase-isomerase"/>
    <property type="match status" value="1"/>
</dbReference>
<comment type="similarity">
    <text evidence="1">Belongs to the 4-hydroxybenzoyl-CoA thioesterase family.</text>
</comment>
<dbReference type="CDD" id="cd00586">
    <property type="entry name" value="4HBT"/>
    <property type="match status" value="1"/>
</dbReference>
<dbReference type="AlphaFoldDB" id="A0A4V3UY73"/>
<sequence>MQTYQYQLLVKSDDIDALEHVNNVRYVQWVQDAAEAHWNEVATQALKEGYIWMVLRHDIQYKGQAFEGDALLINTYVTKSEGVTSTRVVEISREDNNKLLVKATTQWCLLNKDTKRPTRLTPELIELFD</sequence>
<comment type="caution">
    <text evidence="4">The sequence shown here is derived from an EMBL/GenBank/DDBJ whole genome shotgun (WGS) entry which is preliminary data.</text>
</comment>
<name>A0A4V3UY73_9FLAO</name>
<evidence type="ECO:0000256" key="1">
    <source>
        <dbReference type="ARBA" id="ARBA00005953"/>
    </source>
</evidence>
<dbReference type="Proteomes" id="UP000305939">
    <property type="component" value="Unassembled WGS sequence"/>
</dbReference>
<evidence type="ECO:0000259" key="3">
    <source>
        <dbReference type="Pfam" id="PF01643"/>
    </source>
</evidence>
<dbReference type="GO" id="GO:0047617">
    <property type="term" value="F:fatty acyl-CoA hydrolase activity"/>
    <property type="evidence" value="ECO:0007669"/>
    <property type="project" value="TreeGrafter"/>
</dbReference>
<accession>A0A4V3UY73</accession>